<sequence length="86" mass="9819">MMEAVSGRLHQENVPSPTRPRISALGPTIAFLSACLQHDGCSGTFIQFYVGDDEKANYIIWRSDHHCDDYDCEYKNVECQQQHDVE</sequence>
<proteinExistence type="predicted"/>
<dbReference type="InParanoid" id="D0MRB4"/>
<evidence type="ECO:0000313" key="2">
    <source>
        <dbReference type="EMBL" id="EEY58033.1"/>
    </source>
</evidence>
<dbReference type="KEGG" id="pif:PITG_00642"/>
<organism evidence="2 3">
    <name type="scientific">Phytophthora infestans (strain T30-4)</name>
    <name type="common">Potato late blight agent</name>
    <dbReference type="NCBI Taxonomy" id="403677"/>
    <lineage>
        <taxon>Eukaryota</taxon>
        <taxon>Sar</taxon>
        <taxon>Stramenopiles</taxon>
        <taxon>Oomycota</taxon>
        <taxon>Peronosporomycetes</taxon>
        <taxon>Peronosporales</taxon>
        <taxon>Peronosporaceae</taxon>
        <taxon>Phytophthora</taxon>
    </lineage>
</organism>
<dbReference type="VEuPathDB" id="FungiDB:PITG_00642"/>
<evidence type="ECO:0000256" key="1">
    <source>
        <dbReference type="SAM" id="MobiDB-lite"/>
    </source>
</evidence>
<dbReference type="EMBL" id="DS028118">
    <property type="protein sequence ID" value="EEY58033.1"/>
    <property type="molecule type" value="Genomic_DNA"/>
</dbReference>
<gene>
    <name evidence="2" type="ORF">PITG_00642</name>
</gene>
<dbReference type="HOGENOM" id="CLU_2502794_0_0_1"/>
<dbReference type="Proteomes" id="UP000006643">
    <property type="component" value="Unassembled WGS sequence"/>
</dbReference>
<dbReference type="RefSeq" id="XP_002909219.1">
    <property type="nucleotide sequence ID" value="XM_002909173.1"/>
</dbReference>
<protein>
    <submittedName>
        <fullName evidence="2">Uncharacterized protein</fullName>
    </submittedName>
</protein>
<dbReference type="GeneID" id="9479577"/>
<feature type="region of interest" description="Disordered" evidence="1">
    <location>
        <begin position="1"/>
        <end position="20"/>
    </location>
</feature>
<accession>D0MRB4</accession>
<evidence type="ECO:0000313" key="3">
    <source>
        <dbReference type="Proteomes" id="UP000006643"/>
    </source>
</evidence>
<dbReference type="AlphaFoldDB" id="D0MRB4"/>
<name>D0MRB4_PHYIT</name>
<keyword evidence="3" id="KW-1185">Reference proteome</keyword>
<reference evidence="3" key="1">
    <citation type="journal article" date="2009" name="Nature">
        <title>Genome sequence and analysis of the Irish potato famine pathogen Phytophthora infestans.</title>
        <authorList>
            <consortium name="The Broad Institute Genome Sequencing Platform"/>
            <person name="Haas B.J."/>
            <person name="Kamoun S."/>
            <person name="Zody M.C."/>
            <person name="Jiang R.H."/>
            <person name="Handsaker R.E."/>
            <person name="Cano L.M."/>
            <person name="Grabherr M."/>
            <person name="Kodira C.D."/>
            <person name="Raffaele S."/>
            <person name="Torto-Alalibo T."/>
            <person name="Bozkurt T.O."/>
            <person name="Ah-Fong A.M."/>
            <person name="Alvarado L."/>
            <person name="Anderson V.L."/>
            <person name="Armstrong M.R."/>
            <person name="Avrova A."/>
            <person name="Baxter L."/>
            <person name="Beynon J."/>
            <person name="Boevink P.C."/>
            <person name="Bollmann S.R."/>
            <person name="Bos J.I."/>
            <person name="Bulone V."/>
            <person name="Cai G."/>
            <person name="Cakir C."/>
            <person name="Carrington J.C."/>
            <person name="Chawner M."/>
            <person name="Conti L."/>
            <person name="Costanzo S."/>
            <person name="Ewan R."/>
            <person name="Fahlgren N."/>
            <person name="Fischbach M.A."/>
            <person name="Fugelstad J."/>
            <person name="Gilroy E.M."/>
            <person name="Gnerre S."/>
            <person name="Green P.J."/>
            <person name="Grenville-Briggs L.J."/>
            <person name="Griffith J."/>
            <person name="Grunwald N.J."/>
            <person name="Horn K."/>
            <person name="Horner N.R."/>
            <person name="Hu C.H."/>
            <person name="Huitema E."/>
            <person name="Jeong D.H."/>
            <person name="Jones A.M."/>
            <person name="Jones J.D."/>
            <person name="Jones R.W."/>
            <person name="Karlsson E.K."/>
            <person name="Kunjeti S.G."/>
            <person name="Lamour K."/>
            <person name="Liu Z."/>
            <person name="Ma L."/>
            <person name="Maclean D."/>
            <person name="Chibucos M.C."/>
            <person name="McDonald H."/>
            <person name="McWalters J."/>
            <person name="Meijer H.J."/>
            <person name="Morgan W."/>
            <person name="Morris P.F."/>
            <person name="Munro C.A."/>
            <person name="O'Neill K."/>
            <person name="Ospina-Giraldo M."/>
            <person name="Pinzon A."/>
            <person name="Pritchard L."/>
            <person name="Ramsahoye B."/>
            <person name="Ren Q."/>
            <person name="Restrepo S."/>
            <person name="Roy S."/>
            <person name="Sadanandom A."/>
            <person name="Savidor A."/>
            <person name="Schornack S."/>
            <person name="Schwartz D.C."/>
            <person name="Schumann U.D."/>
            <person name="Schwessinger B."/>
            <person name="Seyer L."/>
            <person name="Sharpe T."/>
            <person name="Silvar C."/>
            <person name="Song J."/>
            <person name="Studholme D.J."/>
            <person name="Sykes S."/>
            <person name="Thines M."/>
            <person name="van de Vondervoort P.J."/>
            <person name="Phuntumart V."/>
            <person name="Wawra S."/>
            <person name="Weide R."/>
            <person name="Win J."/>
            <person name="Young C."/>
            <person name="Zhou S."/>
            <person name="Fry W."/>
            <person name="Meyers B.C."/>
            <person name="van West P."/>
            <person name="Ristaino J."/>
            <person name="Govers F."/>
            <person name="Birch P.R."/>
            <person name="Whisson S.C."/>
            <person name="Judelson H.S."/>
            <person name="Nusbaum C."/>
        </authorList>
    </citation>
    <scope>NUCLEOTIDE SEQUENCE [LARGE SCALE GENOMIC DNA]</scope>
    <source>
        <strain evidence="3">T30-4</strain>
    </source>
</reference>